<protein>
    <submittedName>
        <fullName evidence="17">Cytochrome P450 347A1</fullName>
    </submittedName>
</protein>
<comment type="cofactor">
    <cofactor evidence="1 14">
        <name>heme</name>
        <dbReference type="ChEBI" id="CHEBI:30413"/>
    </cofactor>
</comment>
<keyword evidence="16" id="KW-1133">Transmembrane helix</keyword>
<dbReference type="FunFam" id="1.10.630.10:FF:000042">
    <property type="entry name" value="Cytochrome P450"/>
    <property type="match status" value="1"/>
</dbReference>
<dbReference type="InterPro" id="IPR002401">
    <property type="entry name" value="Cyt_P450_E_grp-I"/>
</dbReference>
<dbReference type="GO" id="GO:0005789">
    <property type="term" value="C:endoplasmic reticulum membrane"/>
    <property type="evidence" value="ECO:0007669"/>
    <property type="project" value="UniProtKB-SubCell"/>
</dbReference>
<organism evidence="17 18">
    <name type="scientific">Tribolium castaneum</name>
    <name type="common">Red flour beetle</name>
    <dbReference type="NCBI Taxonomy" id="7070"/>
    <lineage>
        <taxon>Eukaryota</taxon>
        <taxon>Metazoa</taxon>
        <taxon>Ecdysozoa</taxon>
        <taxon>Arthropoda</taxon>
        <taxon>Hexapoda</taxon>
        <taxon>Insecta</taxon>
        <taxon>Pterygota</taxon>
        <taxon>Neoptera</taxon>
        <taxon>Endopterygota</taxon>
        <taxon>Coleoptera</taxon>
        <taxon>Polyphaga</taxon>
        <taxon>Cucujiformia</taxon>
        <taxon>Tenebrionidae</taxon>
        <taxon>Tenebrionidae incertae sedis</taxon>
        <taxon>Tribolium</taxon>
    </lineage>
</organism>
<keyword evidence="10 15" id="KW-0560">Oxidoreductase</keyword>
<evidence type="ECO:0000256" key="6">
    <source>
        <dbReference type="ARBA" id="ARBA00022617"/>
    </source>
</evidence>
<dbReference type="PhylomeDB" id="D6WN91"/>
<keyword evidence="6 14" id="KW-0349">Heme</keyword>
<evidence type="ECO:0000313" key="17">
    <source>
        <dbReference type="EMBL" id="EFA04564.1"/>
    </source>
</evidence>
<dbReference type="FunCoup" id="D6WN91">
    <property type="interactions" value="6"/>
</dbReference>
<accession>D6WN91</accession>
<feature type="transmembrane region" description="Helical" evidence="16">
    <location>
        <begin position="6"/>
        <end position="25"/>
    </location>
</feature>
<keyword evidence="7 14" id="KW-0479">Metal-binding</keyword>
<evidence type="ECO:0000256" key="8">
    <source>
        <dbReference type="ARBA" id="ARBA00022824"/>
    </source>
</evidence>
<keyword evidence="8" id="KW-0256">Endoplasmic reticulum</keyword>
<dbReference type="Gene3D" id="1.10.630.10">
    <property type="entry name" value="Cytochrome P450"/>
    <property type="match status" value="1"/>
</dbReference>
<evidence type="ECO:0000256" key="9">
    <source>
        <dbReference type="ARBA" id="ARBA00022848"/>
    </source>
</evidence>
<dbReference type="CDD" id="cd11056">
    <property type="entry name" value="CYP6-like"/>
    <property type="match status" value="1"/>
</dbReference>
<feature type="binding site" description="axial binding residue" evidence="14">
    <location>
        <position position="442"/>
    </location>
    <ligand>
        <name>heme</name>
        <dbReference type="ChEBI" id="CHEBI:30413"/>
    </ligand>
    <ligandPart>
        <name>Fe</name>
        <dbReference type="ChEBI" id="CHEBI:18248"/>
    </ligandPart>
</feature>
<dbReference type="GO" id="GO:0004497">
    <property type="term" value="F:monooxygenase activity"/>
    <property type="evidence" value="ECO:0007669"/>
    <property type="project" value="UniProtKB-KW"/>
</dbReference>
<dbReference type="PANTHER" id="PTHR24292">
    <property type="entry name" value="CYTOCHROME P450"/>
    <property type="match status" value="1"/>
</dbReference>
<evidence type="ECO:0000256" key="14">
    <source>
        <dbReference type="PIRSR" id="PIRSR602401-1"/>
    </source>
</evidence>
<dbReference type="PROSITE" id="PS00086">
    <property type="entry name" value="CYTOCHROME_P450"/>
    <property type="match status" value="1"/>
</dbReference>
<dbReference type="KEGG" id="tca:107397923"/>
<dbReference type="InterPro" id="IPR017972">
    <property type="entry name" value="Cyt_P450_CS"/>
</dbReference>
<dbReference type="InterPro" id="IPR036396">
    <property type="entry name" value="Cyt_P450_sf"/>
</dbReference>
<keyword evidence="12 15" id="KW-0503">Monooxygenase</keyword>
<dbReference type="PRINTS" id="PR00385">
    <property type="entry name" value="P450"/>
</dbReference>
<keyword evidence="13 16" id="KW-0472">Membrane</keyword>
<dbReference type="GO" id="GO:0020037">
    <property type="term" value="F:heme binding"/>
    <property type="evidence" value="ECO:0007669"/>
    <property type="project" value="InterPro"/>
</dbReference>
<dbReference type="PANTHER" id="PTHR24292:SF84">
    <property type="entry name" value="CYTOCHROME P450 28A5-RELATED"/>
    <property type="match status" value="1"/>
</dbReference>
<proteinExistence type="inferred from homology"/>
<dbReference type="InterPro" id="IPR050476">
    <property type="entry name" value="Insect_CytP450_Detox"/>
</dbReference>
<dbReference type="Pfam" id="PF00067">
    <property type="entry name" value="p450"/>
    <property type="match status" value="1"/>
</dbReference>
<evidence type="ECO:0000256" key="7">
    <source>
        <dbReference type="ARBA" id="ARBA00022723"/>
    </source>
</evidence>
<dbReference type="OMA" id="DACVHES"/>
<evidence type="ECO:0000256" key="13">
    <source>
        <dbReference type="ARBA" id="ARBA00023136"/>
    </source>
</evidence>
<evidence type="ECO:0000256" key="5">
    <source>
        <dbReference type="ARBA" id="ARBA00010617"/>
    </source>
</evidence>
<keyword evidence="16" id="KW-0812">Transmembrane</keyword>
<keyword evidence="11 14" id="KW-0408">Iron</keyword>
<evidence type="ECO:0000256" key="16">
    <source>
        <dbReference type="SAM" id="Phobius"/>
    </source>
</evidence>
<dbReference type="GO" id="GO:0005506">
    <property type="term" value="F:iron ion binding"/>
    <property type="evidence" value="ECO:0007669"/>
    <property type="project" value="InterPro"/>
</dbReference>
<dbReference type="GO" id="GO:0016705">
    <property type="term" value="F:oxidoreductase activity, acting on paired donors, with incorporation or reduction of molecular oxygen"/>
    <property type="evidence" value="ECO:0007669"/>
    <property type="project" value="InterPro"/>
</dbReference>
<feature type="transmembrane region" description="Helical" evidence="16">
    <location>
        <begin position="211"/>
        <end position="231"/>
    </location>
</feature>
<dbReference type="SUPFAM" id="SSF48264">
    <property type="entry name" value="Cytochrome P450"/>
    <property type="match status" value="1"/>
</dbReference>
<dbReference type="EMBL" id="KQ971342">
    <property type="protein sequence ID" value="EFA04564.1"/>
    <property type="molecule type" value="Genomic_DNA"/>
</dbReference>
<dbReference type="AlphaFoldDB" id="D6WN91"/>
<dbReference type="HOGENOM" id="CLU_001570_5_2_1"/>
<dbReference type="eggNOG" id="KOG0158">
    <property type="taxonomic scope" value="Eukaryota"/>
</dbReference>
<dbReference type="Proteomes" id="UP000007266">
    <property type="component" value="Linkage group 5"/>
</dbReference>
<comment type="similarity">
    <text evidence="5 15">Belongs to the cytochrome P450 family.</text>
</comment>
<dbReference type="OrthoDB" id="2789670at2759"/>
<keyword evidence="18" id="KW-1185">Reference proteome</keyword>
<evidence type="ECO:0000256" key="3">
    <source>
        <dbReference type="ARBA" id="ARBA00004174"/>
    </source>
</evidence>
<evidence type="ECO:0000256" key="11">
    <source>
        <dbReference type="ARBA" id="ARBA00023004"/>
    </source>
</evidence>
<evidence type="ECO:0000256" key="10">
    <source>
        <dbReference type="ARBA" id="ARBA00023002"/>
    </source>
</evidence>
<reference evidence="17 18" key="2">
    <citation type="journal article" date="2010" name="Nucleic Acids Res.">
        <title>BeetleBase in 2010: revisions to provide comprehensive genomic information for Tribolium castaneum.</title>
        <authorList>
            <person name="Kim H.S."/>
            <person name="Murphy T."/>
            <person name="Xia J."/>
            <person name="Caragea D."/>
            <person name="Park Y."/>
            <person name="Beeman R.W."/>
            <person name="Lorenzen M.D."/>
            <person name="Butcher S."/>
            <person name="Manak J.R."/>
            <person name="Brown S.J."/>
        </authorList>
    </citation>
    <scope>GENOME REANNOTATION</scope>
    <source>
        <strain evidence="17 18">Georgia GA2</strain>
    </source>
</reference>
<evidence type="ECO:0000313" key="18">
    <source>
        <dbReference type="Proteomes" id="UP000007266"/>
    </source>
</evidence>
<evidence type="ECO:0000256" key="2">
    <source>
        <dbReference type="ARBA" id="ARBA00003690"/>
    </source>
</evidence>
<evidence type="ECO:0000256" key="1">
    <source>
        <dbReference type="ARBA" id="ARBA00001971"/>
    </source>
</evidence>
<name>D6WN91_TRICA</name>
<evidence type="ECO:0000256" key="15">
    <source>
        <dbReference type="RuleBase" id="RU000461"/>
    </source>
</evidence>
<comment type="function">
    <text evidence="2">May be involved in the metabolism of insect hormones and in the breakdown of synthetic insecticides.</text>
</comment>
<gene>
    <name evidence="17" type="primary">AUGUSTUS-3.0.2_10955</name>
    <name evidence="17" type="ORF">TcasGA2_TC010955</name>
</gene>
<evidence type="ECO:0000256" key="4">
    <source>
        <dbReference type="ARBA" id="ARBA00004406"/>
    </source>
</evidence>
<dbReference type="InterPro" id="IPR001128">
    <property type="entry name" value="Cyt_P450"/>
</dbReference>
<dbReference type="InParanoid" id="D6WN91"/>
<dbReference type="PRINTS" id="PR00463">
    <property type="entry name" value="EP450I"/>
</dbReference>
<sequence>MLPIVLFILACTICYFFVKINHAYWKKRGVVGPKPSFLVGNLGKSFILKSSPGEIYTEIYRKYKDASVVGLFRSETPVLLVRDPELLKEITTKSFQHFRNNDIDVDKKHDPLFGRNPFVLKGDEWKTVRAQLTPGFTSGKMKWLYSYLETNSKKMVEYILRVPEATNGQGYEAKELCIRYTLNNVGDAVFGIEGKCFEEKNSEFRKLSKEFLSPGSYGIIIMFLATLFPPITKIFPMRFVTKSVEKKLTNLVSDALKHRQVNNIVRNDFLHIISQLKKTNQDFTDVDVTAHAAGFFADGSETSSIVMSFVLFQLSINPDVQSKLRAEVTEAFNNNNNNMPYEVVQDLPYLEAVIQETLRIQPPIHSLQKLCTKSFTWTLKETNKPLVIEEGTPIIIPTHALQSDPQHFEDPESFQPERFLGENRENIKKCTHMPFGEGPRACLGQRFGLLQIKVGLAYIVKNFELSLNKKTKLPLKYDPINPLVTPTGGLWIDFKKIEKKKCNQIKSFHVMYLVIFPNIL</sequence>
<keyword evidence="9" id="KW-0492">Microsome</keyword>
<comment type="subcellular location">
    <subcellularLocation>
        <location evidence="4">Endoplasmic reticulum membrane</location>
        <topology evidence="4">Peripheral membrane protein</topology>
    </subcellularLocation>
    <subcellularLocation>
        <location evidence="3">Microsome membrane</location>
        <topology evidence="3">Peripheral membrane protein</topology>
    </subcellularLocation>
</comment>
<evidence type="ECO:0000256" key="12">
    <source>
        <dbReference type="ARBA" id="ARBA00023033"/>
    </source>
</evidence>
<reference evidence="17 18" key="1">
    <citation type="journal article" date="2008" name="Nature">
        <title>The genome of the model beetle and pest Tribolium castaneum.</title>
        <authorList>
            <consortium name="Tribolium Genome Sequencing Consortium"/>
            <person name="Richards S."/>
            <person name="Gibbs R.A."/>
            <person name="Weinstock G.M."/>
            <person name="Brown S.J."/>
            <person name="Denell R."/>
            <person name="Beeman R.W."/>
            <person name="Gibbs R."/>
            <person name="Beeman R.W."/>
            <person name="Brown S.J."/>
            <person name="Bucher G."/>
            <person name="Friedrich M."/>
            <person name="Grimmelikhuijzen C.J."/>
            <person name="Klingler M."/>
            <person name="Lorenzen M."/>
            <person name="Richards S."/>
            <person name="Roth S."/>
            <person name="Schroder R."/>
            <person name="Tautz D."/>
            <person name="Zdobnov E.M."/>
            <person name="Muzny D."/>
            <person name="Gibbs R.A."/>
            <person name="Weinstock G.M."/>
            <person name="Attaway T."/>
            <person name="Bell S."/>
            <person name="Buhay C.J."/>
            <person name="Chandrabose M.N."/>
            <person name="Chavez D."/>
            <person name="Clerk-Blankenburg K.P."/>
            <person name="Cree A."/>
            <person name="Dao M."/>
            <person name="Davis C."/>
            <person name="Chacko J."/>
            <person name="Dinh H."/>
            <person name="Dugan-Rocha S."/>
            <person name="Fowler G."/>
            <person name="Garner T.T."/>
            <person name="Garnes J."/>
            <person name="Gnirke A."/>
            <person name="Hawes A."/>
            <person name="Hernandez J."/>
            <person name="Hines S."/>
            <person name="Holder M."/>
            <person name="Hume J."/>
            <person name="Jhangiani S.N."/>
            <person name="Joshi V."/>
            <person name="Khan Z.M."/>
            <person name="Jackson L."/>
            <person name="Kovar C."/>
            <person name="Kowis A."/>
            <person name="Lee S."/>
            <person name="Lewis L.R."/>
            <person name="Margolis J."/>
            <person name="Morgan M."/>
            <person name="Nazareth L.V."/>
            <person name="Nguyen N."/>
            <person name="Okwuonu G."/>
            <person name="Parker D."/>
            <person name="Richards S."/>
            <person name="Ruiz S.J."/>
            <person name="Santibanez J."/>
            <person name="Savard J."/>
            <person name="Scherer S.E."/>
            <person name="Schneider B."/>
            <person name="Sodergren E."/>
            <person name="Tautz D."/>
            <person name="Vattahil S."/>
            <person name="Villasana D."/>
            <person name="White C.S."/>
            <person name="Wright R."/>
            <person name="Park Y."/>
            <person name="Beeman R.W."/>
            <person name="Lord J."/>
            <person name="Oppert B."/>
            <person name="Lorenzen M."/>
            <person name="Brown S."/>
            <person name="Wang L."/>
            <person name="Savard J."/>
            <person name="Tautz D."/>
            <person name="Richards S."/>
            <person name="Weinstock G."/>
            <person name="Gibbs R.A."/>
            <person name="Liu Y."/>
            <person name="Worley K."/>
            <person name="Weinstock G."/>
            <person name="Elsik C.G."/>
            <person name="Reese J.T."/>
            <person name="Elhaik E."/>
            <person name="Landan G."/>
            <person name="Graur D."/>
            <person name="Arensburger P."/>
            <person name="Atkinson P."/>
            <person name="Beeman R.W."/>
            <person name="Beidler J."/>
            <person name="Brown S.J."/>
            <person name="Demuth J.P."/>
            <person name="Drury D.W."/>
            <person name="Du Y.Z."/>
            <person name="Fujiwara H."/>
            <person name="Lorenzen M."/>
            <person name="Maselli V."/>
            <person name="Osanai M."/>
            <person name="Park Y."/>
            <person name="Robertson H.M."/>
            <person name="Tu Z."/>
            <person name="Wang J.J."/>
            <person name="Wang S."/>
            <person name="Richards S."/>
            <person name="Song H."/>
            <person name="Zhang L."/>
            <person name="Sodergren E."/>
            <person name="Werner D."/>
            <person name="Stanke M."/>
            <person name="Morgenstern B."/>
            <person name="Solovyev V."/>
            <person name="Kosarev P."/>
            <person name="Brown G."/>
            <person name="Chen H.C."/>
            <person name="Ermolaeva O."/>
            <person name="Hlavina W."/>
            <person name="Kapustin Y."/>
            <person name="Kiryutin B."/>
            <person name="Kitts P."/>
            <person name="Maglott D."/>
            <person name="Pruitt K."/>
            <person name="Sapojnikov V."/>
            <person name="Souvorov A."/>
            <person name="Mackey A.J."/>
            <person name="Waterhouse R.M."/>
            <person name="Wyder S."/>
            <person name="Zdobnov E.M."/>
            <person name="Zdobnov E.M."/>
            <person name="Wyder S."/>
            <person name="Kriventseva E.V."/>
            <person name="Kadowaki T."/>
            <person name="Bork P."/>
            <person name="Aranda M."/>
            <person name="Bao R."/>
            <person name="Beermann A."/>
            <person name="Berns N."/>
            <person name="Bolognesi R."/>
            <person name="Bonneton F."/>
            <person name="Bopp D."/>
            <person name="Brown S.J."/>
            <person name="Bucher G."/>
            <person name="Butts T."/>
            <person name="Chaumot A."/>
            <person name="Denell R.E."/>
            <person name="Ferrier D.E."/>
            <person name="Friedrich M."/>
            <person name="Gordon C.M."/>
            <person name="Jindra M."/>
            <person name="Klingler M."/>
            <person name="Lan Q."/>
            <person name="Lattorff H.M."/>
            <person name="Laudet V."/>
            <person name="von Levetsow C."/>
            <person name="Liu Z."/>
            <person name="Lutz R."/>
            <person name="Lynch J.A."/>
            <person name="da Fonseca R.N."/>
            <person name="Posnien N."/>
            <person name="Reuter R."/>
            <person name="Roth S."/>
            <person name="Savard J."/>
            <person name="Schinko J.B."/>
            <person name="Schmitt C."/>
            <person name="Schoppmeier M."/>
            <person name="Schroder R."/>
            <person name="Shippy T.D."/>
            <person name="Simonnet F."/>
            <person name="Marques-Souza H."/>
            <person name="Tautz D."/>
            <person name="Tomoyasu Y."/>
            <person name="Trauner J."/>
            <person name="Van der Zee M."/>
            <person name="Vervoort M."/>
            <person name="Wittkopp N."/>
            <person name="Wimmer E.A."/>
            <person name="Yang X."/>
            <person name="Jones A.K."/>
            <person name="Sattelle D.B."/>
            <person name="Ebert P.R."/>
            <person name="Nelson D."/>
            <person name="Scott J.G."/>
            <person name="Beeman R.W."/>
            <person name="Muthukrishnan S."/>
            <person name="Kramer K.J."/>
            <person name="Arakane Y."/>
            <person name="Beeman R.W."/>
            <person name="Zhu Q."/>
            <person name="Hogenkamp D."/>
            <person name="Dixit R."/>
            <person name="Oppert B."/>
            <person name="Jiang H."/>
            <person name="Zou Z."/>
            <person name="Marshall J."/>
            <person name="Elpidina E."/>
            <person name="Vinokurov K."/>
            <person name="Oppert C."/>
            <person name="Zou Z."/>
            <person name="Evans J."/>
            <person name="Lu Z."/>
            <person name="Zhao P."/>
            <person name="Sumathipala N."/>
            <person name="Altincicek B."/>
            <person name="Vilcinskas A."/>
            <person name="Williams M."/>
            <person name="Hultmark D."/>
            <person name="Hetru C."/>
            <person name="Jiang H."/>
            <person name="Grimmelikhuijzen C.J."/>
            <person name="Hauser F."/>
            <person name="Cazzamali G."/>
            <person name="Williamson M."/>
            <person name="Park Y."/>
            <person name="Li B."/>
            <person name="Tanaka Y."/>
            <person name="Predel R."/>
            <person name="Neupert S."/>
            <person name="Schachtner J."/>
            <person name="Verleyen P."/>
            <person name="Raible F."/>
            <person name="Bork P."/>
            <person name="Friedrich M."/>
            <person name="Walden K.K."/>
            <person name="Robertson H.M."/>
            <person name="Angeli S."/>
            <person name="Foret S."/>
            <person name="Bucher G."/>
            <person name="Schuetz S."/>
            <person name="Maleszka R."/>
            <person name="Wimmer E.A."/>
            <person name="Beeman R.W."/>
            <person name="Lorenzen M."/>
            <person name="Tomoyasu Y."/>
            <person name="Miller S.C."/>
            <person name="Grossmann D."/>
            <person name="Bucher G."/>
        </authorList>
    </citation>
    <scope>NUCLEOTIDE SEQUENCE [LARGE SCALE GENOMIC DNA]</scope>
    <source>
        <strain evidence="17 18">Georgia GA2</strain>
    </source>
</reference>